<dbReference type="Proteomes" id="UP000789860">
    <property type="component" value="Unassembled WGS sequence"/>
</dbReference>
<sequence>MTHLKKSRDALSMHSDRKESSMNNTENDIESGEDCNNDSTPSDFSQREVQKKQLSNILTGDDDREEFF</sequence>
<gene>
    <name evidence="1" type="ORF">SCALOS_LOCUS8170</name>
</gene>
<comment type="caution">
    <text evidence="1">The sequence shown here is derived from an EMBL/GenBank/DDBJ whole genome shotgun (WGS) entry which is preliminary data.</text>
</comment>
<dbReference type="EMBL" id="CAJVPM010020763">
    <property type="protein sequence ID" value="CAG8636698.1"/>
    <property type="molecule type" value="Genomic_DNA"/>
</dbReference>
<keyword evidence="2" id="KW-1185">Reference proteome</keyword>
<evidence type="ECO:0000313" key="2">
    <source>
        <dbReference type="Proteomes" id="UP000789860"/>
    </source>
</evidence>
<protein>
    <submittedName>
        <fullName evidence="1">9502_t:CDS:1</fullName>
    </submittedName>
</protein>
<reference evidence="1" key="1">
    <citation type="submission" date="2021-06" db="EMBL/GenBank/DDBJ databases">
        <authorList>
            <person name="Kallberg Y."/>
            <person name="Tangrot J."/>
            <person name="Rosling A."/>
        </authorList>
    </citation>
    <scope>NUCLEOTIDE SEQUENCE</scope>
    <source>
        <strain evidence="1">AU212A</strain>
    </source>
</reference>
<organism evidence="1 2">
    <name type="scientific">Scutellospora calospora</name>
    <dbReference type="NCBI Taxonomy" id="85575"/>
    <lineage>
        <taxon>Eukaryota</taxon>
        <taxon>Fungi</taxon>
        <taxon>Fungi incertae sedis</taxon>
        <taxon>Mucoromycota</taxon>
        <taxon>Glomeromycotina</taxon>
        <taxon>Glomeromycetes</taxon>
        <taxon>Diversisporales</taxon>
        <taxon>Gigasporaceae</taxon>
        <taxon>Scutellospora</taxon>
    </lineage>
</organism>
<accession>A0ACA9N7A9</accession>
<proteinExistence type="predicted"/>
<name>A0ACA9N7A9_9GLOM</name>
<evidence type="ECO:0000313" key="1">
    <source>
        <dbReference type="EMBL" id="CAG8636698.1"/>
    </source>
</evidence>
<feature type="non-terminal residue" evidence="1">
    <location>
        <position position="68"/>
    </location>
</feature>